<protein>
    <submittedName>
        <fullName evidence="2 4">Uncharacterized protein</fullName>
    </submittedName>
</protein>
<dbReference type="Pfam" id="PF21525">
    <property type="entry name" value="Nlp36"/>
    <property type="match status" value="1"/>
</dbReference>
<dbReference type="EMBL" id="UXUI01008244">
    <property type="protein sequence ID" value="VDD90963.1"/>
    <property type="molecule type" value="Genomic_DNA"/>
</dbReference>
<keyword evidence="3" id="KW-1185">Reference proteome</keyword>
<evidence type="ECO:0000256" key="1">
    <source>
        <dbReference type="SAM" id="Phobius"/>
    </source>
</evidence>
<gene>
    <name evidence="2" type="ORF">EVEC_LOCUS5714</name>
</gene>
<reference evidence="2 3" key="2">
    <citation type="submission" date="2018-10" db="EMBL/GenBank/DDBJ databases">
        <authorList>
            <consortium name="Pathogen Informatics"/>
        </authorList>
    </citation>
    <scope>NUCLEOTIDE SEQUENCE [LARGE SCALE GENOMIC DNA]</scope>
</reference>
<evidence type="ECO:0000313" key="2">
    <source>
        <dbReference type="EMBL" id="VDD90963.1"/>
    </source>
</evidence>
<sequence>MPALEFDWLDYLAPVFVALIFVLLLLIISFCFINFFCVTKYDDLTVFEKMAAKRNIRMGPHTVAIVKRGGYPSTYAREEAETRLVV</sequence>
<evidence type="ECO:0000313" key="3">
    <source>
        <dbReference type="Proteomes" id="UP000274131"/>
    </source>
</evidence>
<dbReference type="Proteomes" id="UP000274131">
    <property type="component" value="Unassembled WGS sequence"/>
</dbReference>
<organism evidence="4">
    <name type="scientific">Enterobius vermicularis</name>
    <name type="common">Human pinworm</name>
    <dbReference type="NCBI Taxonomy" id="51028"/>
    <lineage>
        <taxon>Eukaryota</taxon>
        <taxon>Metazoa</taxon>
        <taxon>Ecdysozoa</taxon>
        <taxon>Nematoda</taxon>
        <taxon>Chromadorea</taxon>
        <taxon>Rhabditida</taxon>
        <taxon>Spirurina</taxon>
        <taxon>Oxyuridomorpha</taxon>
        <taxon>Oxyuroidea</taxon>
        <taxon>Oxyuridae</taxon>
        <taxon>Enterobius</taxon>
    </lineage>
</organism>
<accession>A0A0N4V748</accession>
<keyword evidence="1" id="KW-0812">Transmembrane</keyword>
<feature type="transmembrane region" description="Helical" evidence="1">
    <location>
        <begin position="12"/>
        <end position="37"/>
    </location>
</feature>
<evidence type="ECO:0000313" key="4">
    <source>
        <dbReference type="WBParaSite" id="EVEC_0000610301-mRNA-1"/>
    </source>
</evidence>
<name>A0A0N4V748_ENTVE</name>
<dbReference type="OrthoDB" id="5830384at2759"/>
<dbReference type="AlphaFoldDB" id="A0A0N4V748"/>
<keyword evidence="1" id="KW-1133">Transmembrane helix</keyword>
<keyword evidence="1" id="KW-0472">Membrane</keyword>
<reference evidence="4" key="1">
    <citation type="submission" date="2017-02" db="UniProtKB">
        <authorList>
            <consortium name="WormBaseParasite"/>
        </authorList>
    </citation>
    <scope>IDENTIFICATION</scope>
</reference>
<proteinExistence type="predicted"/>
<dbReference type="WBParaSite" id="EVEC_0000610301-mRNA-1">
    <property type="protein sequence ID" value="EVEC_0000610301-mRNA-1"/>
    <property type="gene ID" value="EVEC_0000610301"/>
</dbReference>